<reference evidence="1 2" key="1">
    <citation type="submission" date="2019-04" db="EMBL/GenBank/DDBJ databases">
        <title>High contiguity whole genome sequence and gene annotation resource for two Venturia nashicola isolates.</title>
        <authorList>
            <person name="Prokchorchik M."/>
            <person name="Won K."/>
            <person name="Lee Y."/>
            <person name="Choi E.D."/>
            <person name="Segonzac C."/>
            <person name="Sohn K.H."/>
        </authorList>
    </citation>
    <scope>NUCLEOTIDE SEQUENCE [LARGE SCALE GENOMIC DNA]</scope>
    <source>
        <strain evidence="1 2">PRI2</strain>
    </source>
</reference>
<organism evidence="1 2">
    <name type="scientific">Venturia nashicola</name>
    <dbReference type="NCBI Taxonomy" id="86259"/>
    <lineage>
        <taxon>Eukaryota</taxon>
        <taxon>Fungi</taxon>
        <taxon>Dikarya</taxon>
        <taxon>Ascomycota</taxon>
        <taxon>Pezizomycotina</taxon>
        <taxon>Dothideomycetes</taxon>
        <taxon>Pleosporomycetidae</taxon>
        <taxon>Venturiales</taxon>
        <taxon>Venturiaceae</taxon>
        <taxon>Venturia</taxon>
    </lineage>
</organism>
<gene>
    <name evidence="1" type="ORF">E6O75_ATG05597</name>
</gene>
<sequence length="99" mass="11516">MLRLMVARAELRQRSELGFRDVLQMINRLQGSDHRYVGVAVKEHQLEKDIRWRLNLTTVEYLTVENCLVKALSHANNSQGIRGVRAHDITVIIMATEYR</sequence>
<evidence type="ECO:0000313" key="2">
    <source>
        <dbReference type="Proteomes" id="UP000298493"/>
    </source>
</evidence>
<keyword evidence="2" id="KW-1185">Reference proteome</keyword>
<evidence type="ECO:0000313" key="1">
    <source>
        <dbReference type="EMBL" id="TID20832.1"/>
    </source>
</evidence>
<accession>A0A4Z1PFV2</accession>
<name>A0A4Z1PFV2_9PEZI</name>
<dbReference type="Proteomes" id="UP000298493">
    <property type="component" value="Unassembled WGS sequence"/>
</dbReference>
<protein>
    <submittedName>
        <fullName evidence="1">Uncharacterized protein</fullName>
    </submittedName>
</protein>
<proteinExistence type="predicted"/>
<dbReference type="AlphaFoldDB" id="A0A4Z1PFV2"/>
<comment type="caution">
    <text evidence="1">The sequence shown here is derived from an EMBL/GenBank/DDBJ whole genome shotgun (WGS) entry which is preliminary data.</text>
</comment>
<dbReference type="EMBL" id="SNSC02000010">
    <property type="protein sequence ID" value="TID20832.1"/>
    <property type="molecule type" value="Genomic_DNA"/>
</dbReference>